<dbReference type="AlphaFoldDB" id="A0A8H7LWU9"/>
<dbReference type="OrthoDB" id="3215503at2759"/>
<feature type="region of interest" description="Disordered" evidence="1">
    <location>
        <begin position="565"/>
        <end position="590"/>
    </location>
</feature>
<dbReference type="PANTHER" id="PTHR39466:SF1">
    <property type="entry name" value="RGS DOMAIN-CONTAINING PROTEIN"/>
    <property type="match status" value="1"/>
</dbReference>
<protein>
    <recommendedName>
        <fullName evidence="5">RGS domain-containing protein</fullName>
    </recommendedName>
</protein>
<comment type="caution">
    <text evidence="3">The sequence shown here is derived from an EMBL/GenBank/DDBJ whole genome shotgun (WGS) entry which is preliminary data.</text>
</comment>
<evidence type="ECO:0000313" key="3">
    <source>
        <dbReference type="EMBL" id="KAF8710425.1"/>
    </source>
</evidence>
<keyword evidence="2" id="KW-0812">Transmembrane</keyword>
<keyword evidence="2" id="KW-0472">Membrane</keyword>
<accession>A0A8H7LWU9</accession>
<evidence type="ECO:0008006" key="5">
    <source>
        <dbReference type="Google" id="ProtNLM"/>
    </source>
</evidence>
<evidence type="ECO:0000313" key="4">
    <source>
        <dbReference type="Proteomes" id="UP000602905"/>
    </source>
</evidence>
<feature type="region of interest" description="Disordered" evidence="1">
    <location>
        <begin position="60"/>
        <end position="89"/>
    </location>
</feature>
<dbReference type="InterPro" id="IPR044926">
    <property type="entry name" value="RGS_subdomain_2"/>
</dbReference>
<evidence type="ECO:0000256" key="1">
    <source>
        <dbReference type="SAM" id="MobiDB-lite"/>
    </source>
</evidence>
<sequence>MGCLPPGGTSRQASQGAAFLTNWSGIGWTGSLALGTQSAAGKNLEPTSRKLYHDLKRKHAMRSALPSPSASGMPLRSRRRRQPIEERPPGHFFTLGSLRRVGQRIIRPPPPAQEEHYKWFLAPRFNVTLQDVIEDKHLPPLSRQDFEDFLQHADGTIEYFHEWVQNYRRLYQEWSDSVLPAAGASVSGSSKGICRSRDLWERLKDCQDRRLKEEFTSAKALFFEPGAPYRLKLDDKILYKVLNIPNYPPQCGEHQEFTHKLPSFPNQPEPGLFDGIQQQVDTLLEKAFARFLRIAFCNSGLIHSSIGFTGGAAILAWGLAMWSMGVMSRGRGYIAGSLPIIWFGIWFMLVSANNHCLVVYVTGDARQLLPYEVARPLPVGTAPPPVYSLALVPNDAEESTYSCSRKASTTSNLLPLVNTPTLPQPRRSYYPSARLGSRRGSEPTTRWVPEFSELKEQHDEIPDSTSTSAAKVEHPLPPARRTKNLPRALLAVDVKQANGLGPQIGIVDYGTRRNAVVEWPVEMKVDSPVYSEENDFGIVISDAFEEDAPGPFLSAEADPLPAPANTFTTAGFNREPAQPHVNPGSSPEHLAPLVEAPEYAAQRRRTLLDLFSIESNCSRRGSKASEVERVQRQSPWPRRLFGPMTLVHSPLVRRAHWVVTVRSAIVASVVTCGLAIGLVR</sequence>
<reference evidence="3" key="1">
    <citation type="submission" date="2020-09" db="EMBL/GenBank/DDBJ databases">
        <title>Comparative genome analyses of four rice-infecting Rhizoctonia solani isolates reveal extensive enrichment of homogalacturonan modification genes.</title>
        <authorList>
            <person name="Lee D.-Y."/>
            <person name="Jeon J."/>
            <person name="Kim K.-T."/>
            <person name="Cheong K."/>
            <person name="Song H."/>
            <person name="Choi G."/>
            <person name="Ko J."/>
            <person name="Opiyo S.O."/>
            <person name="Zuo S."/>
            <person name="Madhav S."/>
            <person name="Lee Y.-H."/>
            <person name="Wang G.-L."/>
        </authorList>
    </citation>
    <scope>NUCLEOTIDE SEQUENCE</scope>
    <source>
        <strain evidence="3">AG1-IA WGL</strain>
    </source>
</reference>
<keyword evidence="2" id="KW-1133">Transmembrane helix</keyword>
<dbReference type="Proteomes" id="UP000602905">
    <property type="component" value="Unassembled WGS sequence"/>
</dbReference>
<gene>
    <name evidence="3" type="ORF">RHS03_01772</name>
</gene>
<organism evidence="3 4">
    <name type="scientific">Rhizoctonia solani</name>
    <dbReference type="NCBI Taxonomy" id="456999"/>
    <lineage>
        <taxon>Eukaryota</taxon>
        <taxon>Fungi</taxon>
        <taxon>Dikarya</taxon>
        <taxon>Basidiomycota</taxon>
        <taxon>Agaricomycotina</taxon>
        <taxon>Agaricomycetes</taxon>
        <taxon>Cantharellales</taxon>
        <taxon>Ceratobasidiaceae</taxon>
        <taxon>Rhizoctonia</taxon>
    </lineage>
</organism>
<dbReference type="InterPro" id="IPR036305">
    <property type="entry name" value="RGS_sf"/>
</dbReference>
<feature type="transmembrane region" description="Helical" evidence="2">
    <location>
        <begin position="300"/>
        <end position="320"/>
    </location>
</feature>
<name>A0A8H7LWU9_9AGAM</name>
<dbReference type="PANTHER" id="PTHR39466">
    <property type="entry name" value="RGS DOMAIN-CONTAINING PROTEIN"/>
    <property type="match status" value="1"/>
</dbReference>
<evidence type="ECO:0000256" key="2">
    <source>
        <dbReference type="SAM" id="Phobius"/>
    </source>
</evidence>
<feature type="transmembrane region" description="Helical" evidence="2">
    <location>
        <begin position="332"/>
        <end position="349"/>
    </location>
</feature>
<dbReference type="SUPFAM" id="SSF48097">
    <property type="entry name" value="Regulator of G-protein signaling, RGS"/>
    <property type="match status" value="1"/>
</dbReference>
<dbReference type="Gene3D" id="1.10.167.10">
    <property type="entry name" value="Regulator of G-protein Signalling 4, domain 2"/>
    <property type="match status" value="1"/>
</dbReference>
<feature type="region of interest" description="Disordered" evidence="1">
    <location>
        <begin position="427"/>
        <end position="446"/>
    </location>
</feature>
<proteinExistence type="predicted"/>
<dbReference type="EMBL" id="JACYCD010000047">
    <property type="protein sequence ID" value="KAF8710425.1"/>
    <property type="molecule type" value="Genomic_DNA"/>
</dbReference>
<feature type="non-terminal residue" evidence="3">
    <location>
        <position position="1"/>
    </location>
</feature>